<keyword evidence="3" id="KW-0472">Membrane</keyword>
<feature type="domain" description="NADH:quinone oxidoreductase/Mrp antiporter transmembrane" evidence="4">
    <location>
        <begin position="141"/>
        <end position="440"/>
    </location>
</feature>
<protein>
    <submittedName>
        <fullName evidence="5">NADH dehydrogenase I chain L (NuoL2)</fullName>
        <ecNumber evidence="5">1.6.5.3</ecNumber>
    </submittedName>
</protein>
<comment type="subcellular location">
    <subcellularLocation>
        <location evidence="1">Endomembrane system</location>
        <topology evidence="1">Multi-pass membrane protein</topology>
    </subcellularLocation>
    <subcellularLocation>
        <location evidence="2">Membrane</location>
        <topology evidence="2">Multi-pass membrane protein</topology>
    </subcellularLocation>
</comment>
<dbReference type="HOGENOM" id="CLU_007100_9_3_5"/>
<dbReference type="PRINTS" id="PR01434">
    <property type="entry name" value="NADHDHGNASE5"/>
</dbReference>
<dbReference type="PANTHER" id="PTHR43373">
    <property type="entry name" value="NA(+)/H(+) ANTIPORTER SUBUNIT"/>
    <property type="match status" value="1"/>
</dbReference>
<evidence type="ECO:0000313" key="6">
    <source>
        <dbReference type="Proteomes" id="UP000007307"/>
    </source>
</evidence>
<evidence type="ECO:0000256" key="1">
    <source>
        <dbReference type="ARBA" id="ARBA00004127"/>
    </source>
</evidence>
<dbReference type="Pfam" id="PF00361">
    <property type="entry name" value="Proton_antipo_M"/>
    <property type="match status" value="1"/>
</dbReference>
<dbReference type="GO" id="GO:0012505">
    <property type="term" value="C:endomembrane system"/>
    <property type="evidence" value="ECO:0007669"/>
    <property type="project" value="UniProtKB-SubCell"/>
</dbReference>
<dbReference type="STRING" id="320483.AMF_144"/>
<feature type="transmembrane region" description="Helical" evidence="3">
    <location>
        <begin position="86"/>
        <end position="110"/>
    </location>
</feature>
<dbReference type="EC" id="1.6.5.3" evidence="5"/>
<keyword evidence="2 3" id="KW-0812">Transmembrane</keyword>
<dbReference type="AlphaFoldDB" id="B9KHR6"/>
<feature type="transmembrane region" description="Helical" evidence="3">
    <location>
        <begin position="122"/>
        <end position="142"/>
    </location>
</feature>
<feature type="transmembrane region" description="Helical" evidence="3">
    <location>
        <begin position="12"/>
        <end position="32"/>
    </location>
</feature>
<organism evidence="5 6">
    <name type="scientific">Anaplasma marginale (strain Florida)</name>
    <dbReference type="NCBI Taxonomy" id="320483"/>
    <lineage>
        <taxon>Bacteria</taxon>
        <taxon>Pseudomonadati</taxon>
        <taxon>Pseudomonadota</taxon>
        <taxon>Alphaproteobacteria</taxon>
        <taxon>Rickettsiales</taxon>
        <taxon>Anaplasmataceae</taxon>
        <taxon>Anaplasma</taxon>
    </lineage>
</organism>
<feature type="transmembrane region" description="Helical" evidence="3">
    <location>
        <begin position="427"/>
        <end position="455"/>
    </location>
</feature>
<dbReference type="PANTHER" id="PTHR43373:SF1">
    <property type="entry name" value="NA(+)_H(+) ANTIPORTER SUBUNIT A"/>
    <property type="match status" value="1"/>
</dbReference>
<dbReference type="EMBL" id="CP001079">
    <property type="protein sequence ID" value="ACM49028.1"/>
    <property type="molecule type" value="Genomic_DNA"/>
</dbReference>
<evidence type="ECO:0000313" key="5">
    <source>
        <dbReference type="EMBL" id="ACM49028.1"/>
    </source>
</evidence>
<dbReference type="GO" id="GO:0016020">
    <property type="term" value="C:membrane"/>
    <property type="evidence" value="ECO:0007669"/>
    <property type="project" value="UniProtKB-SubCell"/>
</dbReference>
<name>B9KHR6_ANAMF</name>
<dbReference type="InterPro" id="IPR050616">
    <property type="entry name" value="CPA3_Na-H_Antiporter_A"/>
</dbReference>
<feature type="transmembrane region" description="Helical" evidence="3">
    <location>
        <begin position="386"/>
        <end position="407"/>
    </location>
</feature>
<gene>
    <name evidence="5" type="primary">nuoL2</name>
    <name evidence="5" type="ordered locus">AMF_144</name>
</gene>
<evidence type="ECO:0000259" key="4">
    <source>
        <dbReference type="Pfam" id="PF00361"/>
    </source>
</evidence>
<sequence length="507" mass="53786">MMTKLLCMCSVGASLLGAVSLPFASAVLILAFRNVRRAYEVLTLVSSCALVPILYRIYVLCAGGQGGAVLRYEMTSSLCIALQPEALGVAFALMVSLLWLITNVYTICYMNKTDSKNKKRHPVFYSCFAASVGCTLCVAFSGNIVTLFVAYEILTACTYPLIIHGLSASSIEGGKFYLKTLLCASMLFFLPAVIMICGLGGAGSFGTASFISETHPAFLPILLILLCYGVAKAAIVPVHVWLPRAMVAPTPVSALLHAVAVVKSGVFTIIKIAVYVLGVRGMGEYYASAGGTIYNCNVLMYLSAATIIVGSVMAMQQSNLKKLLAYSTVSQLSYITLAVSMYTDGAIRAAVLQMVCHAFAKITLFFAAGAIYAVTGKTSVKEMDGIGRAMPLTAAAFCIGALAMVGVPPASTFWGKFSILSEAMGSGHIVVVLTVVASTLLNTLYFVPIIYRAFFIKPSAKSGRKEAPVPMLTAMMATSACTIALFLYPNIVFGVLDRIGLAVTFPK</sequence>
<dbReference type="InterPro" id="IPR001750">
    <property type="entry name" value="ND/Mrp_TM"/>
</dbReference>
<accession>B9KHR6</accession>
<feature type="transmembrane region" description="Helical" evidence="3">
    <location>
        <begin position="467"/>
        <end position="488"/>
    </location>
</feature>
<dbReference type="Proteomes" id="UP000007307">
    <property type="component" value="Chromosome"/>
</dbReference>
<feature type="transmembrane region" description="Helical" evidence="3">
    <location>
        <begin position="298"/>
        <end position="316"/>
    </location>
</feature>
<dbReference type="GO" id="GO:0016491">
    <property type="term" value="F:oxidoreductase activity"/>
    <property type="evidence" value="ECO:0007669"/>
    <property type="project" value="UniProtKB-KW"/>
</dbReference>
<reference evidence="5 6" key="1">
    <citation type="journal article" date="2009" name="BMC Genomics">
        <title>Conservation in the face of diversity: multistrain analysis of an intracellular bacterium.</title>
        <authorList>
            <person name="Dark M.J."/>
            <person name="Herndon D.R."/>
            <person name="Kappmeyer L.S."/>
            <person name="Gonzales M.P."/>
            <person name="Nordeen E."/>
            <person name="Palmer G.H."/>
            <person name="Knowles D.P. Jr."/>
            <person name="Brayton K.A."/>
        </authorList>
    </citation>
    <scope>NUCLEOTIDE SEQUENCE [LARGE SCALE GENOMIC DNA]</scope>
    <source>
        <strain evidence="5 6">Florida</strain>
    </source>
</reference>
<feature type="transmembrane region" description="Helical" evidence="3">
    <location>
        <begin position="254"/>
        <end position="278"/>
    </location>
</feature>
<feature type="transmembrane region" description="Helical" evidence="3">
    <location>
        <begin position="349"/>
        <end position="374"/>
    </location>
</feature>
<keyword evidence="3" id="KW-1133">Transmembrane helix</keyword>
<feature type="transmembrane region" description="Helical" evidence="3">
    <location>
        <begin position="217"/>
        <end position="242"/>
    </location>
</feature>
<keyword evidence="6" id="KW-1185">Reference proteome</keyword>
<evidence type="ECO:0000256" key="2">
    <source>
        <dbReference type="RuleBase" id="RU000320"/>
    </source>
</evidence>
<feature type="transmembrane region" description="Helical" evidence="3">
    <location>
        <begin position="44"/>
        <end position="66"/>
    </location>
</feature>
<dbReference type="KEGG" id="amf:AMF_144"/>
<dbReference type="eggNOG" id="COG1009">
    <property type="taxonomic scope" value="Bacteria"/>
</dbReference>
<proteinExistence type="predicted"/>
<feature type="transmembrane region" description="Helical" evidence="3">
    <location>
        <begin position="181"/>
        <end position="205"/>
    </location>
</feature>
<keyword evidence="5" id="KW-0560">Oxidoreductase</keyword>
<evidence type="ECO:0000256" key="3">
    <source>
        <dbReference type="SAM" id="Phobius"/>
    </source>
</evidence>